<comment type="caution">
    <text evidence="2">The sequence shown here is derived from an EMBL/GenBank/DDBJ whole genome shotgun (WGS) entry which is preliminary data.</text>
</comment>
<accession>A0AAV5U3M6</accession>
<dbReference type="Proteomes" id="UP001432027">
    <property type="component" value="Unassembled WGS sequence"/>
</dbReference>
<name>A0AAV5U3M6_9BILA</name>
<feature type="non-terminal residue" evidence="2">
    <location>
        <position position="1"/>
    </location>
</feature>
<proteinExistence type="predicted"/>
<dbReference type="PANTHER" id="PTHR47022:SF1">
    <property type="entry name" value="BTB AND MATH DOMAIN-CONTAINING PROTEIN 36-RELATED"/>
    <property type="match status" value="1"/>
</dbReference>
<sequence>RFRKIPQAKDFYSPSRVSDVVFIVEGEKMYASKKILAHSSPYFEKMFFGDLDKSQEKEFEITLEMIYDIRRMFDDDNVELLLKMADKYEIMGFRDRAEKWLGRALKPDDHMNMNRPKYTELPMHMKLRLADQYKLDLLKEHILHGLGYFDDVIEIKRSDSYEHYSRELVDEWRS</sequence>
<dbReference type="InterPro" id="IPR011333">
    <property type="entry name" value="SKP1/BTB/POZ_sf"/>
</dbReference>
<dbReference type="Pfam" id="PF00651">
    <property type="entry name" value="BTB"/>
    <property type="match status" value="1"/>
</dbReference>
<gene>
    <name evidence="2" type="ORF">PENTCL1PPCAC_23546</name>
</gene>
<organism evidence="2 3">
    <name type="scientific">Pristionchus entomophagus</name>
    <dbReference type="NCBI Taxonomy" id="358040"/>
    <lineage>
        <taxon>Eukaryota</taxon>
        <taxon>Metazoa</taxon>
        <taxon>Ecdysozoa</taxon>
        <taxon>Nematoda</taxon>
        <taxon>Chromadorea</taxon>
        <taxon>Rhabditida</taxon>
        <taxon>Rhabditina</taxon>
        <taxon>Diplogasteromorpha</taxon>
        <taxon>Diplogasteroidea</taxon>
        <taxon>Neodiplogasteridae</taxon>
        <taxon>Pristionchus</taxon>
    </lineage>
</organism>
<reference evidence="2" key="1">
    <citation type="submission" date="2023-10" db="EMBL/GenBank/DDBJ databases">
        <title>Genome assembly of Pristionchus species.</title>
        <authorList>
            <person name="Yoshida K."/>
            <person name="Sommer R.J."/>
        </authorList>
    </citation>
    <scope>NUCLEOTIDE SEQUENCE</scope>
    <source>
        <strain evidence="2">RS0144</strain>
    </source>
</reference>
<evidence type="ECO:0000313" key="2">
    <source>
        <dbReference type="EMBL" id="GMT01372.1"/>
    </source>
</evidence>
<dbReference type="Gene3D" id="3.30.710.10">
    <property type="entry name" value="Potassium Channel Kv1.1, Chain A"/>
    <property type="match status" value="1"/>
</dbReference>
<dbReference type="PANTHER" id="PTHR47022">
    <property type="entry name" value="BTB AND MATH DOMAIN-CONTAINING PROTEIN 36-RELATED"/>
    <property type="match status" value="1"/>
</dbReference>
<evidence type="ECO:0000313" key="3">
    <source>
        <dbReference type="Proteomes" id="UP001432027"/>
    </source>
</evidence>
<keyword evidence="3" id="KW-1185">Reference proteome</keyword>
<dbReference type="InterPro" id="IPR000210">
    <property type="entry name" value="BTB/POZ_dom"/>
</dbReference>
<dbReference type="PROSITE" id="PS50097">
    <property type="entry name" value="BTB"/>
    <property type="match status" value="1"/>
</dbReference>
<dbReference type="CDD" id="cd18186">
    <property type="entry name" value="BTB_POZ_ZBTB_KLHL-like"/>
    <property type="match status" value="1"/>
</dbReference>
<dbReference type="SMART" id="SM00225">
    <property type="entry name" value="BTB"/>
    <property type="match status" value="1"/>
</dbReference>
<dbReference type="EMBL" id="BTSX01000005">
    <property type="protein sequence ID" value="GMT01372.1"/>
    <property type="molecule type" value="Genomic_DNA"/>
</dbReference>
<dbReference type="SUPFAM" id="SSF54695">
    <property type="entry name" value="POZ domain"/>
    <property type="match status" value="1"/>
</dbReference>
<dbReference type="AlphaFoldDB" id="A0AAV5U3M6"/>
<protein>
    <recommendedName>
        <fullName evidence="1">BTB domain-containing protein</fullName>
    </recommendedName>
</protein>
<evidence type="ECO:0000259" key="1">
    <source>
        <dbReference type="PROSITE" id="PS50097"/>
    </source>
</evidence>
<feature type="domain" description="BTB" evidence="1">
    <location>
        <begin position="18"/>
        <end position="83"/>
    </location>
</feature>